<feature type="region of interest" description="Disordered" evidence="1">
    <location>
        <begin position="370"/>
        <end position="389"/>
    </location>
</feature>
<feature type="compositionally biased region" description="Basic and acidic residues" evidence="1">
    <location>
        <begin position="306"/>
        <end position="317"/>
    </location>
</feature>
<evidence type="ECO:0008006" key="4">
    <source>
        <dbReference type="Google" id="ProtNLM"/>
    </source>
</evidence>
<evidence type="ECO:0000313" key="3">
    <source>
        <dbReference type="Proteomes" id="UP000799770"/>
    </source>
</evidence>
<feature type="compositionally biased region" description="Polar residues" evidence="1">
    <location>
        <begin position="341"/>
        <end position="358"/>
    </location>
</feature>
<proteinExistence type="predicted"/>
<gene>
    <name evidence="2" type="ORF">BDV96DRAFT_655610</name>
</gene>
<feature type="region of interest" description="Disordered" evidence="1">
    <location>
        <begin position="254"/>
        <end position="358"/>
    </location>
</feature>
<feature type="compositionally biased region" description="Acidic residues" evidence="1">
    <location>
        <begin position="260"/>
        <end position="271"/>
    </location>
</feature>
<keyword evidence="3" id="KW-1185">Reference proteome</keyword>
<sequence>MGSLSSAATAFFTTFLSLKDAGINELIEDLKLFQVENNDHYEIVYPMLGEFLVNDRQFLFEIFSATQQFLDFKFEETREISSLLNRLGCTSYLSKLIQVKTEASEPLEVSDRLTENYRARAEAISKYLNHIDVSSTLNVEQLFQTAMVQTSPNIKTHYVISYHDISETITRSKGGSSVYVDRGGRTNTLHIYLSSNQDRRACALVTDLPAQILEAIGINLTEAPELYQILDVPVESLGILLMKKGIIGNLLSSSDHASDSEESNEEEDTVDTEGIGHEGFQTTAEAGQQWSSSTPANSRASPTFSRHLDSGTRHNHSDLGSTDSSRVRGAPPETSNREPSMRGSSSIGIYNESNRSRNTAPVRHFASRANAYGSNPSQQRRDMSNADSDAFNMSGLGAALDLQTPLVSGVTVNNALEAPARLSARSMPERNEDARARGFEVGFLGENFIFHVLKDHLNLPNFSGEGNWKSSLRTRAGFSTFSREISDFTYRDTQGVLTRHFRQMQQPYTTPDWLNTALDNGNAPLYRLEVKSTTSQDPTVAFYMSGAQYALARRLRVERNTASPSEIYVVFRVSGLDALEEGRAHEPEWRVYLDPYERAEEGLLTFYAPTYTVTARV</sequence>
<feature type="compositionally biased region" description="Polar residues" evidence="1">
    <location>
        <begin position="280"/>
        <end position="304"/>
    </location>
</feature>
<accession>A0A6A5YGK8</accession>
<evidence type="ECO:0000313" key="2">
    <source>
        <dbReference type="EMBL" id="KAF2105467.1"/>
    </source>
</evidence>
<dbReference type="AlphaFoldDB" id="A0A6A5YGK8"/>
<organism evidence="2 3">
    <name type="scientific">Lophiotrema nucula</name>
    <dbReference type="NCBI Taxonomy" id="690887"/>
    <lineage>
        <taxon>Eukaryota</taxon>
        <taxon>Fungi</taxon>
        <taxon>Dikarya</taxon>
        <taxon>Ascomycota</taxon>
        <taxon>Pezizomycotina</taxon>
        <taxon>Dothideomycetes</taxon>
        <taxon>Pleosporomycetidae</taxon>
        <taxon>Pleosporales</taxon>
        <taxon>Lophiotremataceae</taxon>
        <taxon>Lophiotrema</taxon>
    </lineage>
</organism>
<dbReference type="EMBL" id="ML977380">
    <property type="protein sequence ID" value="KAF2105467.1"/>
    <property type="molecule type" value="Genomic_DNA"/>
</dbReference>
<reference evidence="2" key="1">
    <citation type="journal article" date="2020" name="Stud. Mycol.">
        <title>101 Dothideomycetes genomes: a test case for predicting lifestyles and emergence of pathogens.</title>
        <authorList>
            <person name="Haridas S."/>
            <person name="Albert R."/>
            <person name="Binder M."/>
            <person name="Bloem J."/>
            <person name="Labutti K."/>
            <person name="Salamov A."/>
            <person name="Andreopoulos B."/>
            <person name="Baker S."/>
            <person name="Barry K."/>
            <person name="Bills G."/>
            <person name="Bluhm B."/>
            <person name="Cannon C."/>
            <person name="Castanera R."/>
            <person name="Culley D."/>
            <person name="Daum C."/>
            <person name="Ezra D."/>
            <person name="Gonzalez J."/>
            <person name="Henrissat B."/>
            <person name="Kuo A."/>
            <person name="Liang C."/>
            <person name="Lipzen A."/>
            <person name="Lutzoni F."/>
            <person name="Magnuson J."/>
            <person name="Mondo S."/>
            <person name="Nolan M."/>
            <person name="Ohm R."/>
            <person name="Pangilinan J."/>
            <person name="Park H.-J."/>
            <person name="Ramirez L."/>
            <person name="Alfaro M."/>
            <person name="Sun H."/>
            <person name="Tritt A."/>
            <person name="Yoshinaga Y."/>
            <person name="Zwiers L.-H."/>
            <person name="Turgeon B."/>
            <person name="Goodwin S."/>
            <person name="Spatafora J."/>
            <person name="Crous P."/>
            <person name="Grigoriev I."/>
        </authorList>
    </citation>
    <scope>NUCLEOTIDE SEQUENCE</scope>
    <source>
        <strain evidence="2">CBS 627.86</strain>
    </source>
</reference>
<protein>
    <recommendedName>
        <fullName evidence="4">Protein NO VEIN C-terminal domain-containing protein</fullName>
    </recommendedName>
</protein>
<dbReference type="OrthoDB" id="1262810at2759"/>
<dbReference type="Proteomes" id="UP000799770">
    <property type="component" value="Unassembled WGS sequence"/>
</dbReference>
<name>A0A6A5YGK8_9PLEO</name>
<evidence type="ECO:0000256" key="1">
    <source>
        <dbReference type="SAM" id="MobiDB-lite"/>
    </source>
</evidence>